<dbReference type="SUPFAM" id="SSF49464">
    <property type="entry name" value="Carboxypeptidase regulatory domain-like"/>
    <property type="match status" value="1"/>
</dbReference>
<dbReference type="EMBL" id="WAAT01000044">
    <property type="protein sequence ID" value="KAB1067715.1"/>
    <property type="molecule type" value="Genomic_DNA"/>
</dbReference>
<comment type="caution">
    <text evidence="9">The sequence shown here is derived from an EMBL/GenBank/DDBJ whole genome shotgun (WGS) entry which is preliminary data.</text>
</comment>
<keyword evidence="6 7" id="KW-0998">Cell outer membrane</keyword>
<evidence type="ECO:0000256" key="4">
    <source>
        <dbReference type="ARBA" id="ARBA00022692"/>
    </source>
</evidence>
<dbReference type="Pfam" id="PF13715">
    <property type="entry name" value="CarbopepD_reg_2"/>
    <property type="match status" value="1"/>
</dbReference>
<keyword evidence="5 7" id="KW-0472">Membrane</keyword>
<dbReference type="Gene3D" id="2.170.130.10">
    <property type="entry name" value="TonB-dependent receptor, plug domain"/>
    <property type="match status" value="1"/>
</dbReference>
<evidence type="ECO:0000256" key="6">
    <source>
        <dbReference type="ARBA" id="ARBA00023237"/>
    </source>
</evidence>
<keyword evidence="2 7" id="KW-0813">Transport</keyword>
<gene>
    <name evidence="9" type="ORF">F6U93_08910</name>
</gene>
<keyword evidence="3 7" id="KW-1134">Transmembrane beta strand</keyword>
<protein>
    <submittedName>
        <fullName evidence="9">SusC/RagA family TonB-linked outer membrane protein</fullName>
    </submittedName>
</protein>
<name>A0A6N6MFZ7_9FLAO</name>
<organism evidence="9 10">
    <name type="scientific">Pseudotamlana haliotis</name>
    <dbReference type="NCBI Taxonomy" id="2614804"/>
    <lineage>
        <taxon>Bacteria</taxon>
        <taxon>Pseudomonadati</taxon>
        <taxon>Bacteroidota</taxon>
        <taxon>Flavobacteriia</taxon>
        <taxon>Flavobacteriales</taxon>
        <taxon>Flavobacteriaceae</taxon>
        <taxon>Pseudotamlana</taxon>
    </lineage>
</organism>
<dbReference type="Gene3D" id="2.40.170.20">
    <property type="entry name" value="TonB-dependent receptor, beta-barrel domain"/>
    <property type="match status" value="1"/>
</dbReference>
<dbReference type="InterPro" id="IPR023997">
    <property type="entry name" value="TonB-dep_OMP_SusC/RagA_CS"/>
</dbReference>
<proteinExistence type="inferred from homology"/>
<dbReference type="AlphaFoldDB" id="A0A6N6MFZ7"/>
<accession>A0A6N6MFZ7</accession>
<dbReference type="InterPro" id="IPR023996">
    <property type="entry name" value="TonB-dep_OMP_SusC/RagA"/>
</dbReference>
<evidence type="ECO:0000256" key="7">
    <source>
        <dbReference type="PROSITE-ProRule" id="PRU01360"/>
    </source>
</evidence>
<evidence type="ECO:0000256" key="3">
    <source>
        <dbReference type="ARBA" id="ARBA00022452"/>
    </source>
</evidence>
<dbReference type="InterPro" id="IPR036942">
    <property type="entry name" value="Beta-barrel_TonB_sf"/>
</dbReference>
<evidence type="ECO:0000256" key="1">
    <source>
        <dbReference type="ARBA" id="ARBA00004571"/>
    </source>
</evidence>
<reference evidence="9 10" key="1">
    <citation type="submission" date="2019-09" db="EMBL/GenBank/DDBJ databases">
        <authorList>
            <person name="Cao W.R."/>
        </authorList>
    </citation>
    <scope>NUCLEOTIDE SEQUENCE [LARGE SCALE GENOMIC DNA]</scope>
    <source>
        <strain evidence="9 10">B1N29</strain>
    </source>
</reference>
<dbReference type="NCBIfam" id="TIGR04056">
    <property type="entry name" value="OMP_RagA_SusC"/>
    <property type="match status" value="1"/>
</dbReference>
<dbReference type="SUPFAM" id="SSF56935">
    <property type="entry name" value="Porins"/>
    <property type="match status" value="1"/>
</dbReference>
<dbReference type="PROSITE" id="PS52016">
    <property type="entry name" value="TONB_DEPENDENT_REC_3"/>
    <property type="match status" value="1"/>
</dbReference>
<evidence type="ECO:0000256" key="5">
    <source>
        <dbReference type="ARBA" id="ARBA00023136"/>
    </source>
</evidence>
<evidence type="ECO:0000313" key="10">
    <source>
        <dbReference type="Proteomes" id="UP000441333"/>
    </source>
</evidence>
<keyword evidence="10" id="KW-1185">Reference proteome</keyword>
<keyword evidence="4 7" id="KW-0812">Transmembrane</keyword>
<evidence type="ECO:0000313" key="9">
    <source>
        <dbReference type="EMBL" id="KAB1067715.1"/>
    </source>
</evidence>
<dbReference type="Pfam" id="PF07715">
    <property type="entry name" value="Plug"/>
    <property type="match status" value="1"/>
</dbReference>
<dbReference type="NCBIfam" id="TIGR04057">
    <property type="entry name" value="SusC_RagA_signa"/>
    <property type="match status" value="1"/>
</dbReference>
<dbReference type="InterPro" id="IPR039426">
    <property type="entry name" value="TonB-dep_rcpt-like"/>
</dbReference>
<evidence type="ECO:0000256" key="2">
    <source>
        <dbReference type="ARBA" id="ARBA00022448"/>
    </source>
</evidence>
<feature type="domain" description="TonB-dependent receptor plug" evidence="8">
    <location>
        <begin position="230"/>
        <end position="347"/>
    </location>
</feature>
<comment type="similarity">
    <text evidence="7">Belongs to the TonB-dependent receptor family.</text>
</comment>
<dbReference type="GO" id="GO:0009279">
    <property type="term" value="C:cell outer membrane"/>
    <property type="evidence" value="ECO:0007669"/>
    <property type="project" value="UniProtKB-SubCell"/>
</dbReference>
<dbReference type="Gene3D" id="2.60.40.1120">
    <property type="entry name" value="Carboxypeptidase-like, regulatory domain"/>
    <property type="match status" value="1"/>
</dbReference>
<dbReference type="Proteomes" id="UP000441333">
    <property type="component" value="Unassembled WGS sequence"/>
</dbReference>
<dbReference type="InterPro" id="IPR037066">
    <property type="entry name" value="Plug_dom_sf"/>
</dbReference>
<sequence>MKKTLLMLLICVRSFLPQIMKTFIFLFSVCVFSMSPKNGFSQNAEIEIKDNQVVSVDEVFEMIKSQTDYMFVYRGDLFDNYPKANLKKGIIKVDKLLSLTLSKGAFDYKFSDENTIIIKKKVAKKDSVLKSNNVFQQTINGNVTDENGVPLAGAGVLVKNTKNGVFTDFDGNFSINLRNADENIVLVFSYLGYIKTELVVSSKEFVNVKMLPDLDSLDEVVVIGYGTTTVKDATGSISSISAKEIEEAPMLATVEGMLQGRASGVDVQIASASPTSPVSVIIRGQSSLVGNNQPLWVIDGVPQYGDTSSGGVDNPLSNLNLDDVQSVDILKDASATAVYGSRAANGVVMVTTKKGKSNQKPVIELSTRTGLTVMDFNSFNFFGAEDYKNFTIAASKESVLTNGFGTYSAAVIDENAFLNMNTTQYDASDLKVLPGAFYDNDIHWQDEMTQSPLVSQHTASIRGGSSNNTYFVSFNYNGADGIMKGGSSETYGGRLNFDTNISEHFKFGLNISASSRTTDSKDSMLRLLGRVRPDLPEYNPDGSIFTADVYTENPLTTYKNTNAGTGVLFNSTAYVDYTIIKGLNLRGAYTINYSDTETLQYNIEGTSDNNPYNNRSWYSFKSTFNVYEATLSYNTVINKKHDINALAGYTYENSNRGNMSIKGQNFPDDDNLNNFSSAAEITDVQEEYSQNALISQFARFHYKFDDRYIISGTVRRDGSSRFGPETRWGIFPSGAAAWLISEENFIKSTNLDKYVSYLKLRASLGVTGSQNLGNFDWITLVNSTIYADSPAMVPSTIGNPNLQWEETQMLDIGLDFGLFNHRLSGTVGVYEKISDQLFYDKPVALSSSFTDVKSNVAKISNRGFEFDIKYNIIQKANSRLTFNFNWSKNVTNVLKINGTLDELFFPGIWGPYIRLTEGGETGQWYGLETSGRFYVNAEDMFAMRGHSTETGQTTYLSLAAETAGDLMFMDQDGDGVITNDDRVNIGSSTPLGYGGFGLSYQIKGFNVNANFTYAYGHKRFWNLAYTDIGNTRHYNQSNAIAGESTILNSPYDALFPRMGPGLAPNARFSDFYLYDASYLRLNALNMSYRLPSEIFANTSVKGISVRLQASNLLTITKYPGFDPQGNFSSSRLGAGMSVDSSSYPAAQIYSLGVVFNFQ</sequence>
<evidence type="ECO:0000259" key="8">
    <source>
        <dbReference type="Pfam" id="PF07715"/>
    </source>
</evidence>
<dbReference type="InterPro" id="IPR012910">
    <property type="entry name" value="Plug_dom"/>
</dbReference>
<comment type="subcellular location">
    <subcellularLocation>
        <location evidence="1 7">Cell outer membrane</location>
        <topology evidence="1 7">Multi-pass membrane protein</topology>
    </subcellularLocation>
</comment>
<dbReference type="InterPro" id="IPR008969">
    <property type="entry name" value="CarboxyPept-like_regulatory"/>
</dbReference>